<name>A0AAV7SEU3_PLEWA</name>
<evidence type="ECO:0000313" key="3">
    <source>
        <dbReference type="Proteomes" id="UP001066276"/>
    </source>
</evidence>
<feature type="compositionally biased region" description="Basic and acidic residues" evidence="1">
    <location>
        <begin position="148"/>
        <end position="160"/>
    </location>
</feature>
<dbReference type="EMBL" id="JANPWB010000008">
    <property type="protein sequence ID" value="KAJ1162184.1"/>
    <property type="molecule type" value="Genomic_DNA"/>
</dbReference>
<comment type="caution">
    <text evidence="2">The sequence shown here is derived from an EMBL/GenBank/DDBJ whole genome shotgun (WGS) entry which is preliminary data.</text>
</comment>
<dbReference type="Proteomes" id="UP001066276">
    <property type="component" value="Chromosome 4_2"/>
</dbReference>
<proteinExistence type="predicted"/>
<sequence>MVCCECGVWLRSRCSDRVPSLGRDWAHLDDTPRGARRASLVPRDSGKLSPVAHLHRVQRNSPRASVYDHISDALGLSMGIHRELKGKAPRGSIGGERANACWAGKFRRSSYVKLGSRKFRFFKSVIKLVRCECGARLRSRCSDRATGLGRDRAHLDDTPRNDPFITIKPADKGGE</sequence>
<protein>
    <submittedName>
        <fullName evidence="2">Uncharacterized protein</fullName>
    </submittedName>
</protein>
<keyword evidence="3" id="KW-1185">Reference proteome</keyword>
<evidence type="ECO:0000256" key="1">
    <source>
        <dbReference type="SAM" id="MobiDB-lite"/>
    </source>
</evidence>
<reference evidence="2" key="1">
    <citation type="journal article" date="2022" name="bioRxiv">
        <title>Sequencing and chromosome-scale assembly of the giantPleurodeles waltlgenome.</title>
        <authorList>
            <person name="Brown T."/>
            <person name="Elewa A."/>
            <person name="Iarovenko S."/>
            <person name="Subramanian E."/>
            <person name="Araus A.J."/>
            <person name="Petzold A."/>
            <person name="Susuki M."/>
            <person name="Suzuki K.-i.T."/>
            <person name="Hayashi T."/>
            <person name="Toyoda A."/>
            <person name="Oliveira C."/>
            <person name="Osipova E."/>
            <person name="Leigh N.D."/>
            <person name="Simon A."/>
            <person name="Yun M.H."/>
        </authorList>
    </citation>
    <scope>NUCLEOTIDE SEQUENCE</scope>
    <source>
        <strain evidence="2">20211129_DDA</strain>
        <tissue evidence="2">Liver</tissue>
    </source>
</reference>
<organism evidence="2 3">
    <name type="scientific">Pleurodeles waltl</name>
    <name type="common">Iberian ribbed newt</name>
    <dbReference type="NCBI Taxonomy" id="8319"/>
    <lineage>
        <taxon>Eukaryota</taxon>
        <taxon>Metazoa</taxon>
        <taxon>Chordata</taxon>
        <taxon>Craniata</taxon>
        <taxon>Vertebrata</taxon>
        <taxon>Euteleostomi</taxon>
        <taxon>Amphibia</taxon>
        <taxon>Batrachia</taxon>
        <taxon>Caudata</taxon>
        <taxon>Salamandroidea</taxon>
        <taxon>Salamandridae</taxon>
        <taxon>Pleurodelinae</taxon>
        <taxon>Pleurodeles</taxon>
    </lineage>
</organism>
<gene>
    <name evidence="2" type="ORF">NDU88_002659</name>
</gene>
<evidence type="ECO:0000313" key="2">
    <source>
        <dbReference type="EMBL" id="KAJ1162184.1"/>
    </source>
</evidence>
<feature type="region of interest" description="Disordered" evidence="1">
    <location>
        <begin position="148"/>
        <end position="175"/>
    </location>
</feature>
<dbReference type="AlphaFoldDB" id="A0AAV7SEU3"/>
<accession>A0AAV7SEU3</accession>